<accession>A0ABS5YCE5</accession>
<sequence>MTTFTSPRIDPRTGFIQFQLPLLYLVGNDHRGPALSLMLHYCPPQTQRSLYGQGFNDTLSYFNPESRQLQTADGEHFGLNQREGEWVFLPPSPLNIQLAPREDSLWLYYRSGVVEIMARSPQQPADDPLWRLQTRLSAGGNALFLRWKWRQNLALLTSVADNDGELMHASLRLTPPEVKNSGMGVNALTRCAVQTSVPSYRTSEAEIPNDADSNAQLSYTCFPASKAAVTTVLTLAGGKLVQLSCGPDGKRILCRIVYHPSLGVIQRVNLSGGVSESFSYAAGAVSPPYPIPYHHCQQRR</sequence>
<organism evidence="1 2">
    <name type="scientific">Candidatus Sodalis endolongispinus</name>
    <dbReference type="NCBI Taxonomy" id="2812662"/>
    <lineage>
        <taxon>Bacteria</taxon>
        <taxon>Pseudomonadati</taxon>
        <taxon>Pseudomonadota</taxon>
        <taxon>Gammaproteobacteria</taxon>
        <taxon>Enterobacterales</taxon>
        <taxon>Bruguierivoracaceae</taxon>
        <taxon>Sodalis</taxon>
    </lineage>
</organism>
<name>A0ABS5YCE5_9GAMM</name>
<dbReference type="RefSeq" id="WP_215669734.1">
    <property type="nucleotide sequence ID" value="NZ_JAFJYC010000001.1"/>
</dbReference>
<dbReference type="EMBL" id="JAFJYC010000001">
    <property type="protein sequence ID" value="MBT9432606.1"/>
    <property type="molecule type" value="Genomic_DNA"/>
</dbReference>
<dbReference type="Proteomes" id="UP000811282">
    <property type="component" value="Unassembled WGS sequence"/>
</dbReference>
<comment type="caution">
    <text evidence="1">The sequence shown here is derived from an EMBL/GenBank/DDBJ whole genome shotgun (WGS) entry which is preliminary data.</text>
</comment>
<protein>
    <submittedName>
        <fullName evidence="1">Uncharacterized protein</fullName>
    </submittedName>
</protein>
<evidence type="ECO:0000313" key="2">
    <source>
        <dbReference type="Proteomes" id="UP000811282"/>
    </source>
</evidence>
<gene>
    <name evidence="1" type="ORF">JZM24_11610</name>
</gene>
<evidence type="ECO:0000313" key="1">
    <source>
        <dbReference type="EMBL" id="MBT9432606.1"/>
    </source>
</evidence>
<reference evidence="1 2" key="1">
    <citation type="journal article" date="2021" name="Genome Biol. Evol.">
        <title>The evolution of interdependence in a four-way mealybug symbiosis.</title>
        <authorList>
            <person name="Garber A.I."/>
            <person name="Kupper M."/>
            <person name="Laetsch D.R."/>
            <person name="Weldon S.R."/>
            <person name="Ladinsky M.S."/>
            <person name="Bjorkman P.J."/>
            <person name="McCutcheon J.P."/>
        </authorList>
    </citation>
    <scope>NUCLEOTIDE SEQUENCE [LARGE SCALE GENOMIC DNA]</scope>
    <source>
        <strain evidence="1">SOD</strain>
    </source>
</reference>
<keyword evidence="2" id="KW-1185">Reference proteome</keyword>
<proteinExistence type="predicted"/>